<dbReference type="EMBL" id="ACDP02000029">
    <property type="protein sequence ID" value="EEO27151.1"/>
    <property type="molecule type" value="Genomic_DNA"/>
</dbReference>
<dbReference type="HOGENOM" id="CLU_3009973_0_0_4"/>
<sequence>MTLAQAKNYLGDTYILSPEYRREDNPAHDYREGAYWLQPENVDVARLIACEKGGAA</sequence>
<accession>C3X1R5</accession>
<protein>
    <submittedName>
        <fullName evidence="1">Uncharacterized protein</fullName>
    </submittedName>
</protein>
<evidence type="ECO:0000313" key="2">
    <source>
        <dbReference type="Proteomes" id="UP000003973"/>
    </source>
</evidence>
<dbReference type="Proteomes" id="UP000003973">
    <property type="component" value="Unassembled WGS sequence"/>
</dbReference>
<comment type="caution">
    <text evidence="1">The sequence shown here is derived from an EMBL/GenBank/DDBJ whole genome shotgun (WGS) entry which is preliminary data.</text>
</comment>
<gene>
    <name evidence="1" type="ORF">OFAG_00304</name>
</gene>
<organism evidence="1 2">
    <name type="scientific">Oxalobacter paraformigenes</name>
    <dbReference type="NCBI Taxonomy" id="556268"/>
    <lineage>
        <taxon>Bacteria</taxon>
        <taxon>Pseudomonadati</taxon>
        <taxon>Pseudomonadota</taxon>
        <taxon>Betaproteobacteria</taxon>
        <taxon>Burkholderiales</taxon>
        <taxon>Oxalobacteraceae</taxon>
        <taxon>Oxalobacter</taxon>
    </lineage>
</organism>
<proteinExistence type="predicted"/>
<keyword evidence="2" id="KW-1185">Reference proteome</keyword>
<dbReference type="RefSeq" id="WP_005876015.1">
    <property type="nucleotide sequence ID" value="NZ_CABMNL010000001.1"/>
</dbReference>
<evidence type="ECO:0000313" key="1">
    <source>
        <dbReference type="EMBL" id="EEO27151.1"/>
    </source>
</evidence>
<reference evidence="1" key="1">
    <citation type="submission" date="2011-10" db="EMBL/GenBank/DDBJ databases">
        <title>The Genome Sequence of Oxalobacter formigenes HOxBLS.</title>
        <authorList>
            <consortium name="The Broad Institute Genome Sequencing Platform"/>
            <person name="Earl A."/>
            <person name="Ward D."/>
            <person name="Feldgarden M."/>
            <person name="Gevers D."/>
            <person name="Allison M.J."/>
            <person name="Humphrey S."/>
            <person name="Young S.K."/>
            <person name="Zeng Q."/>
            <person name="Gargeya S."/>
            <person name="Fitzgerald M."/>
            <person name="Haas B."/>
            <person name="Abouelleil A."/>
            <person name="Alvarado L."/>
            <person name="Arachchi H.M."/>
            <person name="Berlin A."/>
            <person name="Brown A."/>
            <person name="Chapman S.B."/>
            <person name="Chen Z."/>
            <person name="Dunbar C."/>
            <person name="Freedman E."/>
            <person name="Gearin G."/>
            <person name="Goldberg J."/>
            <person name="Griggs A."/>
            <person name="Gujja S."/>
            <person name="Heiman D."/>
            <person name="Howarth C."/>
            <person name="Larson L."/>
            <person name="Lui A."/>
            <person name="MacDonald P.J.P."/>
            <person name="Montmayeur A."/>
            <person name="Murphy C."/>
            <person name="Neiman D."/>
            <person name="Pearson M."/>
            <person name="Priest M."/>
            <person name="Roberts A."/>
            <person name="Saif S."/>
            <person name="Shea T."/>
            <person name="Shenoy N."/>
            <person name="Sisk P."/>
            <person name="Stolte C."/>
            <person name="Sykes S."/>
            <person name="Wortman J."/>
            <person name="Nusbaum C."/>
            <person name="Birren B."/>
        </authorList>
    </citation>
    <scope>NUCLEOTIDE SEQUENCE [LARGE SCALE GENOMIC DNA]</scope>
    <source>
        <strain evidence="1">HOxBLS</strain>
    </source>
</reference>
<dbReference type="AlphaFoldDB" id="C3X1R5"/>
<name>C3X1R5_9BURK</name>